<dbReference type="Proteomes" id="UP000281118">
    <property type="component" value="Unassembled WGS sequence"/>
</dbReference>
<gene>
    <name evidence="1" type="ORF">EJP67_12055</name>
</gene>
<evidence type="ECO:0000313" key="2">
    <source>
        <dbReference type="Proteomes" id="UP000281118"/>
    </source>
</evidence>
<organism evidence="1 2">
    <name type="scientific">Variovorax guangxiensis</name>
    <dbReference type="NCBI Taxonomy" id="1775474"/>
    <lineage>
        <taxon>Bacteria</taxon>
        <taxon>Pseudomonadati</taxon>
        <taxon>Pseudomonadota</taxon>
        <taxon>Betaproteobacteria</taxon>
        <taxon>Burkholderiales</taxon>
        <taxon>Comamonadaceae</taxon>
        <taxon>Variovorax</taxon>
    </lineage>
</organism>
<dbReference type="InterPro" id="IPR019231">
    <property type="entry name" value="DUF2170"/>
</dbReference>
<comment type="caution">
    <text evidence="1">The sequence shown here is derived from an EMBL/GenBank/DDBJ whole genome shotgun (WGS) entry which is preliminary data.</text>
</comment>
<protein>
    <submittedName>
        <fullName evidence="1">DUF2170 family protein</fullName>
    </submittedName>
</protein>
<dbReference type="EMBL" id="RXFT01000004">
    <property type="protein sequence ID" value="RUR67789.1"/>
    <property type="molecule type" value="Genomic_DNA"/>
</dbReference>
<dbReference type="Pfam" id="PF09938">
    <property type="entry name" value="DUF2170"/>
    <property type="match status" value="1"/>
</dbReference>
<name>A0A3S1F0D0_9BURK</name>
<reference evidence="1 2" key="1">
    <citation type="submission" date="2018-12" db="EMBL/GenBank/DDBJ databases">
        <title>The genome sequences of Variovorax guangxiensis DSM 27352.</title>
        <authorList>
            <person name="Gao J."/>
            <person name="Sun J."/>
        </authorList>
    </citation>
    <scope>NUCLEOTIDE SEQUENCE [LARGE SCALE GENOMIC DNA]</scope>
    <source>
        <strain evidence="1 2">DSM 27352</strain>
    </source>
</reference>
<proteinExistence type="predicted"/>
<dbReference type="OrthoDB" id="6196950at2"/>
<dbReference type="RefSeq" id="WP_126021944.1">
    <property type="nucleotide sequence ID" value="NZ_RXFT01000004.1"/>
</dbReference>
<evidence type="ECO:0000313" key="1">
    <source>
        <dbReference type="EMBL" id="RUR67789.1"/>
    </source>
</evidence>
<sequence length="138" mass="14928">MQPLLDQLKGLDVLAGAEMGGRSVQLQPIPGHTPVIQVSIEGRDELPIFVTSSDVQIICICYLWGEEEVKPARRTELLESLLDLNPSVPLSSFGRVDGRYVLTGALGRDASVQDIAREVAVLSDNALDALDALSEFLN</sequence>
<dbReference type="AlphaFoldDB" id="A0A3S1F0D0"/>
<accession>A0A3S1F0D0</accession>